<feature type="site" description="Increases nucleophilicity of active site Cys" evidence="7">
    <location>
        <position position="454"/>
    </location>
</feature>
<reference evidence="12 13" key="1">
    <citation type="submission" date="2020-07" db="EMBL/GenBank/DDBJ databases">
        <title>Sequencing the genomes of 1000 actinobacteria strains.</title>
        <authorList>
            <person name="Klenk H.-P."/>
        </authorList>
    </citation>
    <scope>NUCLEOTIDE SEQUENCE [LARGE SCALE GENOMIC DNA]</scope>
    <source>
        <strain evidence="12 13">DSM 24552</strain>
    </source>
</reference>
<dbReference type="GO" id="GO:0043802">
    <property type="term" value="F:hydrogenobyrinic acid a,c-diamide synthase (glutamine-hydrolysing) activity"/>
    <property type="evidence" value="ECO:0007669"/>
    <property type="project" value="UniProtKB-UniRule"/>
</dbReference>
<proteinExistence type="inferred from homology"/>
<evidence type="ECO:0000259" key="9">
    <source>
        <dbReference type="Pfam" id="PF00155"/>
    </source>
</evidence>
<evidence type="ECO:0000256" key="5">
    <source>
        <dbReference type="ARBA" id="ARBA00022842"/>
    </source>
</evidence>
<feature type="active site" description="Nucleophile" evidence="7">
    <location>
        <position position="354"/>
    </location>
</feature>
<dbReference type="AlphaFoldDB" id="A0A7Y9ULN5"/>
<organism evidence="12 13">
    <name type="scientific">Nocardioides perillae</name>
    <dbReference type="NCBI Taxonomy" id="1119534"/>
    <lineage>
        <taxon>Bacteria</taxon>
        <taxon>Bacillati</taxon>
        <taxon>Actinomycetota</taxon>
        <taxon>Actinomycetes</taxon>
        <taxon>Propionibacteriales</taxon>
        <taxon>Nocardioidaceae</taxon>
        <taxon>Nocardioides</taxon>
    </lineage>
</organism>
<dbReference type="InterPro" id="IPR004839">
    <property type="entry name" value="Aminotransferase_I/II_large"/>
</dbReference>
<dbReference type="NCBIfam" id="NF002204">
    <property type="entry name" value="PRK01077.1"/>
    <property type="match status" value="1"/>
</dbReference>
<dbReference type="EMBL" id="JACCAC010000001">
    <property type="protein sequence ID" value="NYG54521.1"/>
    <property type="molecule type" value="Genomic_DNA"/>
</dbReference>
<dbReference type="Gene3D" id="3.40.640.10">
    <property type="entry name" value="Type I PLP-dependent aspartate aminotransferase-like (Major domain)"/>
    <property type="match status" value="1"/>
</dbReference>
<keyword evidence="7" id="KW-0169">Cobalamin biosynthesis</keyword>
<dbReference type="InterPro" id="IPR004484">
    <property type="entry name" value="CbiA/CobB_synth"/>
</dbReference>
<evidence type="ECO:0000256" key="1">
    <source>
        <dbReference type="ARBA" id="ARBA00001946"/>
    </source>
</evidence>
<dbReference type="GO" id="GO:0042242">
    <property type="term" value="F:cobyrinic acid a,c-diamide synthase activity"/>
    <property type="evidence" value="ECO:0007669"/>
    <property type="project" value="InterPro"/>
</dbReference>
<dbReference type="Gene3D" id="3.90.1150.10">
    <property type="entry name" value="Aspartate Aminotransferase, domain 1"/>
    <property type="match status" value="1"/>
</dbReference>
<evidence type="ECO:0000256" key="6">
    <source>
        <dbReference type="ARBA" id="ARBA00022962"/>
    </source>
</evidence>
<dbReference type="SUPFAM" id="SSF52317">
    <property type="entry name" value="Class I glutamine amidotransferase-like"/>
    <property type="match status" value="1"/>
</dbReference>
<evidence type="ECO:0000256" key="7">
    <source>
        <dbReference type="HAMAP-Rule" id="MF_00027"/>
    </source>
</evidence>
<comment type="similarity">
    <text evidence="7">Belongs to the CobB/CbiA family.</text>
</comment>
<dbReference type="InterPro" id="IPR015421">
    <property type="entry name" value="PyrdxlP-dep_Trfase_major"/>
</dbReference>
<comment type="pathway">
    <text evidence="7">Cofactor biosynthesis; adenosylcobalamin biosynthesis; cob(II)yrinate a,c-diamide from precorrin-2 (aerobic route): step 9/10.</text>
</comment>
<evidence type="ECO:0000313" key="13">
    <source>
        <dbReference type="Proteomes" id="UP000544110"/>
    </source>
</evidence>
<evidence type="ECO:0000256" key="3">
    <source>
        <dbReference type="ARBA" id="ARBA00022741"/>
    </source>
</evidence>
<dbReference type="Proteomes" id="UP000544110">
    <property type="component" value="Unassembled WGS sequence"/>
</dbReference>
<dbReference type="UniPathway" id="UPA00148">
    <property type="reaction ID" value="UER00220"/>
</dbReference>
<keyword evidence="5 7" id="KW-0460">Magnesium</keyword>
<dbReference type="GO" id="GO:0005524">
    <property type="term" value="F:ATP binding"/>
    <property type="evidence" value="ECO:0007669"/>
    <property type="project" value="UniProtKB-UniRule"/>
</dbReference>
<keyword evidence="6 7" id="KW-0315">Glutamine amidotransferase</keyword>
<evidence type="ECO:0000256" key="4">
    <source>
        <dbReference type="ARBA" id="ARBA00022840"/>
    </source>
</evidence>
<dbReference type="Gene3D" id="3.40.50.300">
    <property type="entry name" value="P-loop containing nucleotide triphosphate hydrolases"/>
    <property type="match status" value="1"/>
</dbReference>
<accession>A0A7Y9ULN5</accession>
<dbReference type="InterPro" id="IPR015424">
    <property type="entry name" value="PyrdxlP-dep_Trfase"/>
</dbReference>
<dbReference type="InterPro" id="IPR015422">
    <property type="entry name" value="PyrdxlP-dep_Trfase_small"/>
</dbReference>
<dbReference type="SUPFAM" id="SSF52540">
    <property type="entry name" value="P-loop containing nucleoside triphosphate hydrolases"/>
    <property type="match status" value="1"/>
</dbReference>
<dbReference type="InterPro" id="IPR027417">
    <property type="entry name" value="P-loop_NTPase"/>
</dbReference>
<sequence>MVALPRVVVAAPSTGSGKTTVATGLMAALRRRGLEVSGHKVGPDYIDPGYHALATGRPGRNLDPHLVGEERLVPLLLHGAGPLAHPARPAADVAVVEGVMGLFDGRLGTGGLASTAHVAAVTRSPVLLVVDVGRSSRTVAALVHGLATWDPAVTVAGVVLNGAGSDRNTREIAEAVRTGGPSGRGVPVVGVLPRDERVSAPSRHLGLVPVAERAESAAALEALADLVAAHVDLDTVLDLARTAPDLDAAPWAAAAEVRAPEHGVRRGSAPVVAVAGGRAFTFRYAETEELLRAAGCEPVAFDPASDTALPAGTAGLYLGGGFPEVHADALTDNATLRAAIADAVAAGVPTVAECAGLLYLAETLDERPMAGAVPARAAMGSRLTLAYDALEAAGDSLLTRAGEVVTAHEFHRTACTPEAPAAGSALGPAWLAPGPDGPRPVGWAGPTLHAAYPHVHWAGHPQLAQRFADAVHARAAAPGAGRLVTAVPPAPLVAQVPHLSAEFSGHKCRSPRSTGDSDSAPTGDSDSAPAGETGSPGTAPADPHSDPLRHHGDAETAPGLVDLAVNVSREPWPPWLREALLTGLEAATAYPDPTTARAALAAHHGRDPEEVLVTAGAAEAFGLLARHRPGGRPWRRPVVVHPQFTEPDVALAEAGLVAEHAVLRAGDGFTLDHRRVPEDADLVVVGNPTNPTGVLHPAATLRALVRPGRLLVVDEAFADHVPGEPESLAAARLPGVVVVRSLTKLWALPGVRVGHLLGPPDLVAALARAQAPWSVSSLAAAAAIACSTPQARAERDRRAALAQQHRDHLALALQRAGADVVPGAAPYVLARVGHGVHAALREAGFACRRADTFPGLDGAWVRVAAREPAVSDALAAALAPLVGRLTPPGGPVP</sequence>
<dbReference type="InterPro" id="IPR011698">
    <property type="entry name" value="GATase_3"/>
</dbReference>
<dbReference type="NCBIfam" id="NF005915">
    <property type="entry name" value="PRK07908.1"/>
    <property type="match status" value="1"/>
</dbReference>
<protein>
    <recommendedName>
        <fullName evidence="7">Hydrogenobyrinate a,c-diamide synthase</fullName>
        <ecNumber evidence="7">6.3.5.9</ecNumber>
    </recommendedName>
    <alternativeName>
        <fullName evidence="7">Hydrogenobyrinic acid a,c-diamide synthase</fullName>
    </alternativeName>
</protein>
<dbReference type="InterPro" id="IPR029062">
    <property type="entry name" value="Class_I_gatase-like"/>
</dbReference>
<feature type="domain" description="CobB/CobQ-like glutamine amidotransferase" evidence="11">
    <location>
        <begin position="273"/>
        <end position="459"/>
    </location>
</feature>
<dbReference type="CDD" id="cd00609">
    <property type="entry name" value="AAT_like"/>
    <property type="match status" value="1"/>
</dbReference>
<comment type="miscellaneous">
    <text evidence="7">The a and c carboxylates of hydrogenobyrinate are activated for nucleophilic attack via formation of a phosphorylated intermediate by ATP. CobB catalyzes first the amidation of the c-carboxylate, and then that of the a-carboxylate.</text>
</comment>
<dbReference type="PANTHER" id="PTHR43873:SF1">
    <property type="entry name" value="COBYRINATE A,C-DIAMIDE SYNTHASE"/>
    <property type="match status" value="1"/>
</dbReference>
<dbReference type="PANTHER" id="PTHR43873">
    <property type="entry name" value="COBYRINATE A,C-DIAMIDE SYNTHASE"/>
    <property type="match status" value="1"/>
</dbReference>
<keyword evidence="13" id="KW-1185">Reference proteome</keyword>
<feature type="domain" description="CobQ/CobB/MinD/ParA nucleotide binding" evidence="10">
    <location>
        <begin position="7"/>
        <end position="205"/>
    </location>
</feature>
<gene>
    <name evidence="7" type="primary">cobB</name>
    <name evidence="12" type="ORF">BJ989_000825</name>
</gene>
<dbReference type="Gene3D" id="3.40.50.880">
    <property type="match status" value="1"/>
</dbReference>
<dbReference type="Pfam" id="PF00155">
    <property type="entry name" value="Aminotran_1_2"/>
    <property type="match status" value="1"/>
</dbReference>
<dbReference type="Pfam" id="PF07685">
    <property type="entry name" value="GATase_3"/>
    <property type="match status" value="1"/>
</dbReference>
<feature type="region of interest" description="Disordered" evidence="8">
    <location>
        <begin position="503"/>
        <end position="555"/>
    </location>
</feature>
<dbReference type="SUPFAM" id="SSF53383">
    <property type="entry name" value="PLP-dependent transferases"/>
    <property type="match status" value="1"/>
</dbReference>
<evidence type="ECO:0000259" key="11">
    <source>
        <dbReference type="Pfam" id="PF07685"/>
    </source>
</evidence>
<feature type="compositionally biased region" description="Polar residues" evidence="8">
    <location>
        <begin position="511"/>
        <end position="525"/>
    </location>
</feature>
<evidence type="ECO:0000256" key="2">
    <source>
        <dbReference type="ARBA" id="ARBA00022598"/>
    </source>
</evidence>
<dbReference type="GO" id="GO:0030170">
    <property type="term" value="F:pyridoxal phosphate binding"/>
    <property type="evidence" value="ECO:0007669"/>
    <property type="project" value="InterPro"/>
</dbReference>
<keyword evidence="3 7" id="KW-0547">Nucleotide-binding</keyword>
<evidence type="ECO:0000313" key="12">
    <source>
        <dbReference type="EMBL" id="NYG54521.1"/>
    </source>
</evidence>
<comment type="catalytic activity">
    <reaction evidence="7">
        <text>hydrogenobyrinate + 2 L-glutamine + 2 ATP + 2 H2O = hydrogenobyrinate a,c-diamide + 2 L-glutamate + 2 ADP + 2 phosphate + 2 H(+)</text>
        <dbReference type="Rhea" id="RHEA:12544"/>
        <dbReference type="ChEBI" id="CHEBI:15377"/>
        <dbReference type="ChEBI" id="CHEBI:15378"/>
        <dbReference type="ChEBI" id="CHEBI:29985"/>
        <dbReference type="ChEBI" id="CHEBI:30616"/>
        <dbReference type="ChEBI" id="CHEBI:43474"/>
        <dbReference type="ChEBI" id="CHEBI:58359"/>
        <dbReference type="ChEBI" id="CHEBI:77873"/>
        <dbReference type="ChEBI" id="CHEBI:77874"/>
        <dbReference type="ChEBI" id="CHEBI:456216"/>
        <dbReference type="EC" id="6.3.5.9"/>
    </reaction>
</comment>
<dbReference type="RefSeq" id="WP_179517129.1">
    <property type="nucleotide sequence ID" value="NZ_JACCAC010000001.1"/>
</dbReference>
<dbReference type="Pfam" id="PF01656">
    <property type="entry name" value="CbiA"/>
    <property type="match status" value="1"/>
</dbReference>
<dbReference type="GO" id="GO:0009236">
    <property type="term" value="P:cobalamin biosynthetic process"/>
    <property type="evidence" value="ECO:0007669"/>
    <property type="project" value="UniProtKB-UniRule"/>
</dbReference>
<dbReference type="InterPro" id="IPR002586">
    <property type="entry name" value="CobQ/CobB/MinD/ParA_Nub-bd_dom"/>
</dbReference>
<evidence type="ECO:0000259" key="10">
    <source>
        <dbReference type="Pfam" id="PF01656"/>
    </source>
</evidence>
<comment type="caution">
    <text evidence="12">The sequence shown here is derived from an EMBL/GenBank/DDBJ whole genome shotgun (WGS) entry which is preliminary data.</text>
</comment>
<comment type="function">
    <text evidence="7">Catalyzes the ATP-dependent amidation of the two carboxylate groups at positions a and c of hydrogenobyrinate, using either L-glutamine or ammonia as the nitrogen source.</text>
</comment>
<name>A0A7Y9ULN5_9ACTN</name>
<dbReference type="HAMAP" id="MF_00027">
    <property type="entry name" value="CobB_CbiA"/>
    <property type="match status" value="1"/>
</dbReference>
<dbReference type="EC" id="6.3.5.9" evidence="7"/>
<comment type="domain">
    <text evidence="7">Comprises of two domains. The C-terminal domain contains the binding site for glutamine and catalyzes the hydrolysis of this substrate to glutamate and ammonia. The N-terminal domain is anticipated to bind ATP and hydrogenobyrinate and catalyzes the ultimate synthesis of the diamide product. The ammonia produced via the glutaminase domain is probably translocated to the adjacent domain via a molecular tunnel, where it reacts with an activated intermediate.</text>
</comment>
<feature type="compositionally biased region" description="Basic and acidic residues" evidence="8">
    <location>
        <begin position="543"/>
        <end position="554"/>
    </location>
</feature>
<feature type="domain" description="Aminotransferase class I/classII large" evidence="9">
    <location>
        <begin position="562"/>
        <end position="876"/>
    </location>
</feature>
<evidence type="ECO:0000256" key="8">
    <source>
        <dbReference type="SAM" id="MobiDB-lite"/>
    </source>
</evidence>
<dbReference type="NCBIfam" id="TIGR00379">
    <property type="entry name" value="cobB"/>
    <property type="match status" value="1"/>
</dbReference>
<keyword evidence="2 7" id="KW-0436">Ligase</keyword>
<dbReference type="PROSITE" id="PS51274">
    <property type="entry name" value="GATASE_COBBQ"/>
    <property type="match status" value="1"/>
</dbReference>
<comment type="cofactor">
    <cofactor evidence="1 7">
        <name>Mg(2+)</name>
        <dbReference type="ChEBI" id="CHEBI:18420"/>
    </cofactor>
</comment>
<keyword evidence="4 7" id="KW-0067">ATP-binding</keyword>